<reference evidence="1 3" key="2">
    <citation type="journal article" date="2018" name="Microb. Genom.">
        <title>Deciphering the unexplored Leptospira diversity from soils uncovers genomic evolution to virulence.</title>
        <authorList>
            <person name="Thibeaux R."/>
            <person name="Iraola G."/>
            <person name="Ferres I."/>
            <person name="Bierque E."/>
            <person name="Girault D."/>
            <person name="Soupe-Gilbert M.E."/>
            <person name="Picardeau M."/>
            <person name="Goarant C."/>
        </authorList>
    </citation>
    <scope>NUCLEOTIDE SEQUENCE [LARGE SCALE GENOMIC DNA]</scope>
    <source>
        <strain evidence="1 3">ATI7-C-A5</strain>
    </source>
</reference>
<dbReference type="Proteomes" id="UP000232122">
    <property type="component" value="Unassembled WGS sequence"/>
</dbReference>
<evidence type="ECO:0000313" key="3">
    <source>
        <dbReference type="Proteomes" id="UP000232122"/>
    </source>
</evidence>
<reference evidence="2" key="1">
    <citation type="submission" date="2017-07" db="EMBL/GenBank/DDBJ databases">
        <title>Leptospira spp. isolated from tropical soils.</title>
        <authorList>
            <person name="Thibeaux R."/>
            <person name="Iraola G."/>
            <person name="Ferres I."/>
            <person name="Bierque E."/>
            <person name="Girault D."/>
            <person name="Soupe-Gilbert M.-E."/>
            <person name="Picardeau M."/>
            <person name="Goarant C."/>
        </authorList>
    </citation>
    <scope>NUCLEOTIDE SEQUENCE [LARGE SCALE GENOMIC DNA]</scope>
    <source>
        <strain evidence="2">ATI7-C-A5</strain>
    </source>
</reference>
<proteinExistence type="predicted"/>
<name>A0A2N0B4B7_9LEPT</name>
<evidence type="ECO:0000313" key="2">
    <source>
        <dbReference type="EMBL" id="PJZ91392.1"/>
    </source>
</evidence>
<dbReference type="RefSeq" id="WP_100765702.1">
    <property type="nucleotide sequence ID" value="NZ_NPEF02000019.1"/>
</dbReference>
<protein>
    <submittedName>
        <fullName evidence="2">Uncharacterized protein</fullName>
    </submittedName>
</protein>
<dbReference type="EMBL" id="NPEF02000019">
    <property type="protein sequence ID" value="MDV6237079.1"/>
    <property type="molecule type" value="Genomic_DNA"/>
</dbReference>
<reference evidence="1" key="3">
    <citation type="submission" date="2023-10" db="EMBL/GenBank/DDBJ databases">
        <authorList>
            <person name="Picardeau M."/>
            <person name="Thibeaux R."/>
        </authorList>
    </citation>
    <scope>NUCLEOTIDE SEQUENCE</scope>
    <source>
        <strain evidence="1">ATI7-C-A5</strain>
    </source>
</reference>
<dbReference type="EMBL" id="NPEF01000293">
    <property type="protein sequence ID" value="PJZ91392.1"/>
    <property type="molecule type" value="Genomic_DNA"/>
</dbReference>
<gene>
    <name evidence="1" type="ORF">CH379_015720</name>
    <name evidence="2" type="ORF">CH379_18940</name>
</gene>
<organism evidence="2">
    <name type="scientific">Leptospira ellisii</name>
    <dbReference type="NCBI Taxonomy" id="2023197"/>
    <lineage>
        <taxon>Bacteria</taxon>
        <taxon>Pseudomonadati</taxon>
        <taxon>Spirochaetota</taxon>
        <taxon>Spirochaetia</taxon>
        <taxon>Leptospirales</taxon>
        <taxon>Leptospiraceae</taxon>
        <taxon>Leptospira</taxon>
    </lineage>
</organism>
<accession>A0A2N0B4B7</accession>
<evidence type="ECO:0000313" key="1">
    <source>
        <dbReference type="EMBL" id="MDV6237079.1"/>
    </source>
</evidence>
<keyword evidence="3" id="KW-1185">Reference proteome</keyword>
<dbReference type="OrthoDB" id="336922at2"/>
<dbReference type="AlphaFoldDB" id="A0A2N0B4B7"/>
<sequence>MNTPIYNYFAGPEEFLSYWKKDVFSGLGMISTPSQKEPYFTETDRSAKFEAEGEAILVTLRGKEEGKKFLVPLKGIPVSGKTAKSKTPPFELEFLPDYFHFRNFEKGFSLRLQPLDRKRVHLQIDSKIGVEFSGTLRRINGWRKWFSP</sequence>
<comment type="caution">
    <text evidence="2">The sequence shown here is derived from an EMBL/GenBank/DDBJ whole genome shotgun (WGS) entry which is preliminary data.</text>
</comment>